<protein>
    <submittedName>
        <fullName evidence="2">Uncharacterized protein</fullName>
    </submittedName>
</protein>
<feature type="region of interest" description="Disordered" evidence="1">
    <location>
        <begin position="34"/>
        <end position="121"/>
    </location>
</feature>
<evidence type="ECO:0000313" key="2">
    <source>
        <dbReference type="EMBL" id="KAJ1200826.1"/>
    </source>
</evidence>
<dbReference type="EMBL" id="JANPWB010000003">
    <property type="protein sequence ID" value="KAJ1200826.1"/>
    <property type="molecule type" value="Genomic_DNA"/>
</dbReference>
<accession>A0AAV7VIU8</accession>
<proteinExistence type="predicted"/>
<feature type="compositionally biased region" description="Basic and acidic residues" evidence="1">
    <location>
        <begin position="106"/>
        <end position="120"/>
    </location>
</feature>
<keyword evidence="3" id="KW-1185">Reference proteome</keyword>
<sequence>MSWLSITPHYDSIIFIEDRNAVDRKSLTFCPELEEEEFTSNKGKPFSSEKSKSTTNGIMKKEMSRSSSDEKVVHHTPLQDIKNKFTSNKGKPFSSEKCKSTTSGIMKKEMSRSSSDEKVVHHTPLQDIKNKVHFSHILKCV</sequence>
<feature type="compositionally biased region" description="Basic and acidic residues" evidence="1">
    <location>
        <begin position="59"/>
        <end position="73"/>
    </location>
</feature>
<reference evidence="2" key="1">
    <citation type="journal article" date="2022" name="bioRxiv">
        <title>Sequencing and chromosome-scale assembly of the giantPleurodeles waltlgenome.</title>
        <authorList>
            <person name="Brown T."/>
            <person name="Elewa A."/>
            <person name="Iarovenko S."/>
            <person name="Subramanian E."/>
            <person name="Araus A.J."/>
            <person name="Petzold A."/>
            <person name="Susuki M."/>
            <person name="Suzuki K.-i.T."/>
            <person name="Hayashi T."/>
            <person name="Toyoda A."/>
            <person name="Oliveira C."/>
            <person name="Osipova E."/>
            <person name="Leigh N.D."/>
            <person name="Simon A."/>
            <person name="Yun M.H."/>
        </authorList>
    </citation>
    <scope>NUCLEOTIDE SEQUENCE</scope>
    <source>
        <strain evidence="2">20211129_DDA</strain>
        <tissue evidence="2">Liver</tissue>
    </source>
</reference>
<name>A0AAV7VIU8_PLEWA</name>
<comment type="caution">
    <text evidence="2">The sequence shown here is derived from an EMBL/GenBank/DDBJ whole genome shotgun (WGS) entry which is preliminary data.</text>
</comment>
<dbReference type="Proteomes" id="UP001066276">
    <property type="component" value="Chromosome 2_1"/>
</dbReference>
<evidence type="ECO:0000313" key="3">
    <source>
        <dbReference type="Proteomes" id="UP001066276"/>
    </source>
</evidence>
<dbReference type="AlphaFoldDB" id="A0AAV7VIU8"/>
<gene>
    <name evidence="2" type="ORF">NDU88_004647</name>
</gene>
<evidence type="ECO:0000256" key="1">
    <source>
        <dbReference type="SAM" id="MobiDB-lite"/>
    </source>
</evidence>
<organism evidence="2 3">
    <name type="scientific">Pleurodeles waltl</name>
    <name type="common">Iberian ribbed newt</name>
    <dbReference type="NCBI Taxonomy" id="8319"/>
    <lineage>
        <taxon>Eukaryota</taxon>
        <taxon>Metazoa</taxon>
        <taxon>Chordata</taxon>
        <taxon>Craniata</taxon>
        <taxon>Vertebrata</taxon>
        <taxon>Euteleostomi</taxon>
        <taxon>Amphibia</taxon>
        <taxon>Batrachia</taxon>
        <taxon>Caudata</taxon>
        <taxon>Salamandroidea</taxon>
        <taxon>Salamandridae</taxon>
        <taxon>Pleurodelinae</taxon>
        <taxon>Pleurodeles</taxon>
    </lineage>
</organism>